<feature type="domain" description="ATPase AAA-type core" evidence="2">
    <location>
        <begin position="554"/>
        <end position="685"/>
    </location>
</feature>
<dbReference type="InterPro" id="IPR003959">
    <property type="entry name" value="ATPase_AAA_core"/>
</dbReference>
<name>A0A7R8YZX6_HERIL</name>
<feature type="region of interest" description="Disordered" evidence="1">
    <location>
        <begin position="449"/>
        <end position="481"/>
    </location>
</feature>
<dbReference type="EMBL" id="LR899014">
    <property type="protein sequence ID" value="CAD7092049.1"/>
    <property type="molecule type" value="Genomic_DNA"/>
</dbReference>
<keyword evidence="4" id="KW-1185">Reference proteome</keyword>
<reference evidence="3 4" key="1">
    <citation type="submission" date="2020-11" db="EMBL/GenBank/DDBJ databases">
        <authorList>
            <person name="Wallbank WR R."/>
            <person name="Pardo Diaz C."/>
            <person name="Kozak K."/>
            <person name="Martin S."/>
            <person name="Jiggins C."/>
            <person name="Moest M."/>
            <person name="Warren A I."/>
            <person name="Generalovic N T."/>
            <person name="Byers J.R.P. K."/>
            <person name="Montejo-Kovacevich G."/>
            <person name="Yen C E."/>
        </authorList>
    </citation>
    <scope>NUCLEOTIDE SEQUENCE [LARGE SCALE GENOMIC DNA]</scope>
</reference>
<gene>
    <name evidence="3" type="ORF">HERILL_LOCUS14438</name>
</gene>
<feature type="compositionally biased region" description="Low complexity" evidence="1">
    <location>
        <begin position="334"/>
        <end position="345"/>
    </location>
</feature>
<evidence type="ECO:0000259" key="2">
    <source>
        <dbReference type="Pfam" id="PF00004"/>
    </source>
</evidence>
<protein>
    <recommendedName>
        <fullName evidence="2">ATPase AAA-type core domain-containing protein</fullName>
    </recommendedName>
</protein>
<feature type="compositionally biased region" description="Basic and acidic residues" evidence="1">
    <location>
        <begin position="346"/>
        <end position="356"/>
    </location>
</feature>
<dbReference type="Gene3D" id="3.40.50.300">
    <property type="entry name" value="P-loop containing nucleotide triphosphate hydrolases"/>
    <property type="match status" value="1"/>
</dbReference>
<evidence type="ECO:0000313" key="4">
    <source>
        <dbReference type="Proteomes" id="UP000594454"/>
    </source>
</evidence>
<dbReference type="OrthoDB" id="3046016at2759"/>
<dbReference type="Proteomes" id="UP000594454">
    <property type="component" value="Chromosome 6"/>
</dbReference>
<dbReference type="InterPro" id="IPR052267">
    <property type="entry name" value="N-DRC_Component"/>
</dbReference>
<dbReference type="Pfam" id="PF00004">
    <property type="entry name" value="AAA"/>
    <property type="match status" value="1"/>
</dbReference>
<proteinExistence type="predicted"/>
<evidence type="ECO:0000256" key="1">
    <source>
        <dbReference type="SAM" id="MobiDB-lite"/>
    </source>
</evidence>
<dbReference type="InParanoid" id="A0A7R8YZX6"/>
<accession>A0A7R8YZX6</accession>
<sequence length="785" mass="91299">MSRDTYNELWRNTQKQLEILAITDFEQQTQELSFDRSQSQNSTYELYLRYIRIANKLERVYDKMIQPQKRILVRKLLDSCYGRVIELKHDLVHIDMMEFSYNDAIMEKLKITPLDTELRIPRYFIREREKEIRERKQTMDEILIKLGWMDDHPEEQRLTEVEAIRMLQMHERARQGRLRAHFMKEIRLLKEKGKPEGKDRTESGLLAAMKIQKMWRGHTARRKTRRRKMEEMVLIGMIPPPQSTQKKSQAVEKMNAIINETYRTQKEYQENFEKALLEVREEIKKKQGPTMTEDIADEIRVWIKDYYEKTGKLPELPSEESGGSRHIFSRQGTESEVSRSSAISSKESRKTKEKSKSPAKSGDLNVEEAAEAGFKPGQSAFLPDIKSGIDEFNEVWRDKDEYMNKKQTYYEDMIYAEKYTEVEIELRKAVDEIMRQELDLLQAALDRDRAAKGKKSKKGSKKARRSGKKSKKKKEKDLTPDRTTESLFEELVTNGIIRKYPDTPLRSYIGDKSYVERSGVNPSPGDIKQLLIEYCILPLGSETIRNYSPCIRSILLAGPKGTGKKALVHAICTEVGAVLFDLTPANIVGKYPGKSGLIMLMHLVIKVSRLLQPSVIYMGDAERPFMKKIPKTDRTDPKRLKKDLPKLIKNIGMEDRVIFIGTSSFPWEADQKLFQQTYNRFIYIPRPDYGALSLAWRELINEYTGGNNQFDYSVMAKISDGYTIGSVVSCIKEVMTCKRKLQLKAQPLTHVELINVLCTREPVYREEEETFLAWWSKTPLGRPKA</sequence>
<feature type="region of interest" description="Disordered" evidence="1">
    <location>
        <begin position="313"/>
        <end position="365"/>
    </location>
</feature>
<organism evidence="3 4">
    <name type="scientific">Hermetia illucens</name>
    <name type="common">Black soldier fly</name>
    <dbReference type="NCBI Taxonomy" id="343691"/>
    <lineage>
        <taxon>Eukaryota</taxon>
        <taxon>Metazoa</taxon>
        <taxon>Ecdysozoa</taxon>
        <taxon>Arthropoda</taxon>
        <taxon>Hexapoda</taxon>
        <taxon>Insecta</taxon>
        <taxon>Pterygota</taxon>
        <taxon>Neoptera</taxon>
        <taxon>Endopterygota</taxon>
        <taxon>Diptera</taxon>
        <taxon>Brachycera</taxon>
        <taxon>Stratiomyomorpha</taxon>
        <taxon>Stratiomyidae</taxon>
        <taxon>Hermetiinae</taxon>
        <taxon>Hermetia</taxon>
    </lineage>
</organism>
<dbReference type="SUPFAM" id="SSF52540">
    <property type="entry name" value="P-loop containing nucleoside triphosphate hydrolases"/>
    <property type="match status" value="1"/>
</dbReference>
<dbReference type="InterPro" id="IPR000048">
    <property type="entry name" value="IQ_motif_EF-hand-BS"/>
</dbReference>
<dbReference type="PANTHER" id="PTHR14690">
    <property type="entry name" value="IQ MOTIF CONTAINING WITH AAA DOMAIN 1"/>
    <property type="match status" value="1"/>
</dbReference>
<dbReference type="Pfam" id="PF00612">
    <property type="entry name" value="IQ"/>
    <property type="match status" value="1"/>
</dbReference>
<dbReference type="FunFam" id="1.10.8.60:FF:000174">
    <property type="entry name" value="Uncharacterized protein, isoform A"/>
    <property type="match status" value="1"/>
</dbReference>
<dbReference type="PROSITE" id="PS50096">
    <property type="entry name" value="IQ"/>
    <property type="match status" value="1"/>
</dbReference>
<dbReference type="AlphaFoldDB" id="A0A7R8YZX6"/>
<dbReference type="PANTHER" id="PTHR14690:SF0">
    <property type="entry name" value="IQ MOTIF CONTAINING WITH AAA DOMAIN 1"/>
    <property type="match status" value="1"/>
</dbReference>
<evidence type="ECO:0000313" key="3">
    <source>
        <dbReference type="EMBL" id="CAD7092049.1"/>
    </source>
</evidence>
<dbReference type="FunCoup" id="A0A7R8YZX6">
    <property type="interactions" value="10"/>
</dbReference>
<feature type="compositionally biased region" description="Basic residues" evidence="1">
    <location>
        <begin position="452"/>
        <end position="474"/>
    </location>
</feature>
<dbReference type="GO" id="GO:0016887">
    <property type="term" value="F:ATP hydrolysis activity"/>
    <property type="evidence" value="ECO:0007669"/>
    <property type="project" value="InterPro"/>
</dbReference>
<dbReference type="InterPro" id="IPR027417">
    <property type="entry name" value="P-loop_NTPase"/>
</dbReference>
<dbReference type="GO" id="GO:0005524">
    <property type="term" value="F:ATP binding"/>
    <property type="evidence" value="ECO:0007669"/>
    <property type="project" value="InterPro"/>
</dbReference>